<feature type="non-terminal residue" evidence="2">
    <location>
        <position position="148"/>
    </location>
</feature>
<reference evidence="2" key="1">
    <citation type="submission" date="2021-02" db="EMBL/GenBank/DDBJ databases">
        <authorList>
            <person name="Nowell W R."/>
        </authorList>
    </citation>
    <scope>NUCLEOTIDE SEQUENCE</scope>
</reference>
<dbReference type="EMBL" id="CAJNOK010000105">
    <property type="protein sequence ID" value="CAF0729541.1"/>
    <property type="molecule type" value="Genomic_DNA"/>
</dbReference>
<evidence type="ECO:0000313" key="2">
    <source>
        <dbReference type="EMBL" id="CAF3504455.1"/>
    </source>
</evidence>
<name>A0A8S2GEU3_9BILA</name>
<evidence type="ECO:0000313" key="3">
    <source>
        <dbReference type="Proteomes" id="UP000682733"/>
    </source>
</evidence>
<dbReference type="EMBL" id="CAJOBA010000105">
    <property type="protein sequence ID" value="CAF3504455.1"/>
    <property type="molecule type" value="Genomic_DNA"/>
</dbReference>
<evidence type="ECO:0000313" key="1">
    <source>
        <dbReference type="EMBL" id="CAF0729541.1"/>
    </source>
</evidence>
<proteinExistence type="predicted"/>
<protein>
    <submittedName>
        <fullName evidence="2">Uncharacterized protein</fullName>
    </submittedName>
</protein>
<comment type="caution">
    <text evidence="2">The sequence shown here is derived from an EMBL/GenBank/DDBJ whole genome shotgun (WGS) entry which is preliminary data.</text>
</comment>
<dbReference type="AlphaFoldDB" id="A0A8S2GEU3"/>
<accession>A0A8S2GEU3</accession>
<sequence>MLGGSNNNALNLSTIEITTSEKTNTVDPSIKDKLNSTVQTSETVDREEFSTSTGSNLHFIIESVPRYYTPFEEIPFLYFIDGNNSKYIAQEKYYFSLLMGSTLYHAHYALVLKLASGNYTVQIGRAYNATWVADAIDENGNPVELNIE</sequence>
<organism evidence="2 3">
    <name type="scientific">Didymodactylos carnosus</name>
    <dbReference type="NCBI Taxonomy" id="1234261"/>
    <lineage>
        <taxon>Eukaryota</taxon>
        <taxon>Metazoa</taxon>
        <taxon>Spiralia</taxon>
        <taxon>Gnathifera</taxon>
        <taxon>Rotifera</taxon>
        <taxon>Eurotatoria</taxon>
        <taxon>Bdelloidea</taxon>
        <taxon>Philodinida</taxon>
        <taxon>Philodinidae</taxon>
        <taxon>Didymodactylos</taxon>
    </lineage>
</organism>
<dbReference type="Proteomes" id="UP000677228">
    <property type="component" value="Unassembled WGS sequence"/>
</dbReference>
<dbReference type="Proteomes" id="UP000682733">
    <property type="component" value="Unassembled WGS sequence"/>
</dbReference>
<gene>
    <name evidence="1" type="ORF">OVA965_LOCUS696</name>
    <name evidence="2" type="ORF">TMI583_LOCUS696</name>
</gene>